<feature type="domain" description="Signal transduction histidine kinase subgroup 3 dimerisation and phosphoacceptor" evidence="7">
    <location>
        <begin position="494"/>
        <end position="559"/>
    </location>
</feature>
<proteinExistence type="predicted"/>
<dbReference type="Gene3D" id="1.20.5.1930">
    <property type="match status" value="1"/>
</dbReference>
<dbReference type="InterPro" id="IPR036890">
    <property type="entry name" value="HATPase_C_sf"/>
</dbReference>
<dbReference type="SUPFAM" id="SSF55874">
    <property type="entry name" value="ATPase domain of HSP90 chaperone/DNA topoisomerase II/histidine kinase"/>
    <property type="match status" value="1"/>
</dbReference>
<feature type="transmembrane region" description="Helical" evidence="5">
    <location>
        <begin position="336"/>
        <end position="353"/>
    </location>
</feature>
<feature type="transmembrane region" description="Helical" evidence="5">
    <location>
        <begin position="63"/>
        <end position="87"/>
    </location>
</feature>
<dbReference type="Gene3D" id="3.30.565.10">
    <property type="entry name" value="Histidine kinase-like ATPase, C-terminal domain"/>
    <property type="match status" value="1"/>
</dbReference>
<evidence type="ECO:0000256" key="3">
    <source>
        <dbReference type="ARBA" id="ARBA00023012"/>
    </source>
</evidence>
<feature type="transmembrane region" description="Helical" evidence="5">
    <location>
        <begin position="275"/>
        <end position="294"/>
    </location>
</feature>
<feature type="compositionally biased region" description="Basic and acidic residues" evidence="4">
    <location>
        <begin position="1"/>
        <end position="14"/>
    </location>
</feature>
<organism evidence="8 9">
    <name type="scientific">Mumia flava</name>
    <dbReference type="NCBI Taxonomy" id="1348852"/>
    <lineage>
        <taxon>Bacteria</taxon>
        <taxon>Bacillati</taxon>
        <taxon>Actinomycetota</taxon>
        <taxon>Actinomycetes</taxon>
        <taxon>Propionibacteriales</taxon>
        <taxon>Nocardioidaceae</taxon>
        <taxon>Mumia</taxon>
    </lineage>
</organism>
<dbReference type="Pfam" id="PF02518">
    <property type="entry name" value="HATPase_c"/>
    <property type="match status" value="1"/>
</dbReference>
<evidence type="ECO:0000256" key="2">
    <source>
        <dbReference type="ARBA" id="ARBA00022777"/>
    </source>
</evidence>
<dbReference type="PANTHER" id="PTHR24421">
    <property type="entry name" value="NITRATE/NITRITE SENSOR PROTEIN NARX-RELATED"/>
    <property type="match status" value="1"/>
</dbReference>
<evidence type="ECO:0000256" key="4">
    <source>
        <dbReference type="SAM" id="MobiDB-lite"/>
    </source>
</evidence>
<keyword evidence="5" id="KW-0472">Membrane</keyword>
<dbReference type="GO" id="GO:0000155">
    <property type="term" value="F:phosphorelay sensor kinase activity"/>
    <property type="evidence" value="ECO:0007669"/>
    <property type="project" value="InterPro"/>
</dbReference>
<evidence type="ECO:0000256" key="1">
    <source>
        <dbReference type="ARBA" id="ARBA00022679"/>
    </source>
</evidence>
<feature type="transmembrane region" description="Helical" evidence="5">
    <location>
        <begin position="155"/>
        <end position="177"/>
    </location>
</feature>
<feature type="transmembrane region" description="Helical" evidence="5">
    <location>
        <begin position="306"/>
        <end position="330"/>
    </location>
</feature>
<feature type="region of interest" description="Disordered" evidence="4">
    <location>
        <begin position="671"/>
        <end position="701"/>
    </location>
</feature>
<evidence type="ECO:0000259" key="6">
    <source>
        <dbReference type="Pfam" id="PF02518"/>
    </source>
</evidence>
<dbReference type="Proteomes" id="UP000230842">
    <property type="component" value="Unassembled WGS sequence"/>
</dbReference>
<feature type="region of interest" description="Disordered" evidence="4">
    <location>
        <begin position="1"/>
        <end position="24"/>
    </location>
</feature>
<sequence>MSEAPRRRPGDRTTTDGTAYEHAVGGPEVSYGLSIMTDVAAPAATGRERSGTGVSSTGGSPHVATVVVAISWALALAACVAFAFSAPSLGPETLFLFVDVTVAVVYGTVASVILARRRHVVAYLLAIAAIGGGLSAFGGAYGGLVASRGWPEQPWLVSMFGWAWVPGTLALFLVVPWLMRERLPRGWDLAGLAVGVTCTVVMTVQRVAFPMTDTRISIVAVVVVGLLTALAVAVRAAGGPADERVGLGWLALGVAVMALSFVPLVWFVVPFWVTAVLHLVCQALFSGALLVVILRQQLWDIGLAVSRSLVAGLLALLLSGTYVLAVVAAQAALDEAVAQVVAAVVVVVAAYPLRGWAGRRVAALVYGDAWEPHRAASRIGAGFVTDDGRDLLAVLAERLAESLRLQSVEIRADGATLASYGSPSSDVLELPVVHRGATIGAMRVTAPPGEWLGSRGVAAIEQLGGLVAAGLALTLALAEADATRERLTTARLQERRVIRRELHDGLGPWLAGLRLGMQGVRNTVRTDADLADTLLDGLLDELDQRIADVRELSHSLLPPAIEQLGLGPALEELVARWDTADVRVDLVCGPLPPLAPPVAAAAYAIASESVTNVAKHSGTGACTLDVRIGDGDLLVTCVDGGRGFEPQVRHGVGLGSMRERAAELGGSVEIRSNGSGTRVDARIPTTTAPPQADRPVAEVPA</sequence>
<feature type="domain" description="Histidine kinase/HSP90-like ATPase" evidence="6">
    <location>
        <begin position="602"/>
        <end position="686"/>
    </location>
</feature>
<feature type="transmembrane region" description="Helical" evidence="5">
    <location>
        <begin position="93"/>
        <end position="114"/>
    </location>
</feature>
<protein>
    <submittedName>
        <fullName evidence="8">Histidine kinase</fullName>
    </submittedName>
</protein>
<dbReference type="InterPro" id="IPR011712">
    <property type="entry name" value="Sig_transdc_His_kin_sub3_dim/P"/>
</dbReference>
<evidence type="ECO:0000259" key="7">
    <source>
        <dbReference type="Pfam" id="PF07730"/>
    </source>
</evidence>
<evidence type="ECO:0000256" key="5">
    <source>
        <dbReference type="SAM" id="Phobius"/>
    </source>
</evidence>
<feature type="transmembrane region" description="Helical" evidence="5">
    <location>
        <begin position="121"/>
        <end position="143"/>
    </location>
</feature>
<reference evidence="8 9" key="1">
    <citation type="submission" date="2017-11" db="EMBL/GenBank/DDBJ databases">
        <title>Genomic Encyclopedia of Archaeal and Bacterial Type Strains, Phase II (KMG-II): From Individual Species to Whole Genera.</title>
        <authorList>
            <person name="Goeker M."/>
        </authorList>
    </citation>
    <scope>NUCLEOTIDE SEQUENCE [LARGE SCALE GENOMIC DNA]</scope>
    <source>
        <strain evidence="8 9">DSM 27763</strain>
    </source>
</reference>
<keyword evidence="3" id="KW-0902">Two-component regulatory system</keyword>
<keyword evidence="5" id="KW-1133">Transmembrane helix</keyword>
<evidence type="ECO:0000313" key="8">
    <source>
        <dbReference type="EMBL" id="PJJ57410.1"/>
    </source>
</evidence>
<dbReference type="Pfam" id="PF07730">
    <property type="entry name" value="HisKA_3"/>
    <property type="match status" value="1"/>
</dbReference>
<dbReference type="EMBL" id="PGEZ01000001">
    <property type="protein sequence ID" value="PJJ57410.1"/>
    <property type="molecule type" value="Genomic_DNA"/>
</dbReference>
<feature type="transmembrane region" description="Helical" evidence="5">
    <location>
        <begin position="215"/>
        <end position="234"/>
    </location>
</feature>
<keyword evidence="1" id="KW-0808">Transferase</keyword>
<keyword evidence="5" id="KW-0812">Transmembrane</keyword>
<dbReference type="PANTHER" id="PTHR24421:SF58">
    <property type="entry name" value="SIGNAL TRANSDUCTION HISTIDINE-PROTEIN KINASE_PHOSPHATASE UHPB"/>
    <property type="match status" value="1"/>
</dbReference>
<gene>
    <name evidence="8" type="ORF">CLV56_1639</name>
</gene>
<feature type="transmembrane region" description="Helical" evidence="5">
    <location>
        <begin position="189"/>
        <end position="209"/>
    </location>
</feature>
<keyword evidence="9" id="KW-1185">Reference proteome</keyword>
<dbReference type="InterPro" id="IPR050482">
    <property type="entry name" value="Sensor_HK_TwoCompSys"/>
</dbReference>
<dbReference type="InterPro" id="IPR003594">
    <property type="entry name" value="HATPase_dom"/>
</dbReference>
<evidence type="ECO:0000313" key="9">
    <source>
        <dbReference type="Proteomes" id="UP000230842"/>
    </source>
</evidence>
<name>A0A2M9BHI9_9ACTN</name>
<dbReference type="GO" id="GO:0016020">
    <property type="term" value="C:membrane"/>
    <property type="evidence" value="ECO:0007669"/>
    <property type="project" value="InterPro"/>
</dbReference>
<dbReference type="GO" id="GO:0046983">
    <property type="term" value="F:protein dimerization activity"/>
    <property type="evidence" value="ECO:0007669"/>
    <property type="project" value="InterPro"/>
</dbReference>
<comment type="caution">
    <text evidence="8">The sequence shown here is derived from an EMBL/GenBank/DDBJ whole genome shotgun (WGS) entry which is preliminary data.</text>
</comment>
<dbReference type="CDD" id="cd16917">
    <property type="entry name" value="HATPase_UhpB-NarQ-NarX-like"/>
    <property type="match status" value="1"/>
</dbReference>
<dbReference type="AlphaFoldDB" id="A0A2M9BHI9"/>
<keyword evidence="2 8" id="KW-0418">Kinase</keyword>
<feature type="transmembrane region" description="Helical" evidence="5">
    <location>
        <begin position="246"/>
        <end position="269"/>
    </location>
</feature>
<accession>A0A2M9BHI9</accession>